<proteinExistence type="predicted"/>
<feature type="compositionally biased region" description="Basic and acidic residues" evidence="1">
    <location>
        <begin position="7"/>
        <end position="22"/>
    </location>
</feature>
<keyword evidence="3" id="KW-1185">Reference proteome</keyword>
<feature type="non-terminal residue" evidence="2">
    <location>
        <position position="1"/>
    </location>
</feature>
<dbReference type="Proteomes" id="UP000198211">
    <property type="component" value="Unassembled WGS sequence"/>
</dbReference>
<name>A0A225WVP0_9STRA</name>
<evidence type="ECO:0000313" key="3">
    <source>
        <dbReference type="Proteomes" id="UP000198211"/>
    </source>
</evidence>
<evidence type="ECO:0008006" key="4">
    <source>
        <dbReference type="Google" id="ProtNLM"/>
    </source>
</evidence>
<comment type="caution">
    <text evidence="2">The sequence shown here is derived from an EMBL/GenBank/DDBJ whole genome shotgun (WGS) entry which is preliminary data.</text>
</comment>
<evidence type="ECO:0000313" key="2">
    <source>
        <dbReference type="EMBL" id="OWZ21139.1"/>
    </source>
</evidence>
<dbReference type="EMBL" id="NBNE01000254">
    <property type="protein sequence ID" value="OWZ21139.1"/>
    <property type="molecule type" value="Genomic_DNA"/>
</dbReference>
<organism evidence="2 3">
    <name type="scientific">Phytophthora megakarya</name>
    <dbReference type="NCBI Taxonomy" id="4795"/>
    <lineage>
        <taxon>Eukaryota</taxon>
        <taxon>Sar</taxon>
        <taxon>Stramenopiles</taxon>
        <taxon>Oomycota</taxon>
        <taxon>Peronosporomycetes</taxon>
        <taxon>Peronosporales</taxon>
        <taxon>Peronosporaceae</taxon>
        <taxon>Phytophthora</taxon>
    </lineage>
</organism>
<evidence type="ECO:0000256" key="1">
    <source>
        <dbReference type="SAM" id="MobiDB-lite"/>
    </source>
</evidence>
<sequence length="77" mass="8813">KRVAKNNSHENTKRLTREYEPGETVLLRKDNHPQANPTPLLNGIHTVTAVRTNGTLVLDKGKYMETVHIRRVVPIKF</sequence>
<gene>
    <name evidence="2" type="ORF">PHMEG_0004353</name>
</gene>
<reference evidence="3" key="1">
    <citation type="submission" date="2017-03" db="EMBL/GenBank/DDBJ databases">
        <title>Phytopthora megakarya and P. palmivora, two closely related causual agents of cacao black pod achieved similar genome size and gene model numbers by different mechanisms.</title>
        <authorList>
            <person name="Ali S."/>
            <person name="Shao J."/>
            <person name="Larry D.J."/>
            <person name="Kronmiller B."/>
            <person name="Shen D."/>
            <person name="Strem M.D."/>
            <person name="Melnick R.L."/>
            <person name="Guiltinan M.J."/>
            <person name="Tyler B.M."/>
            <person name="Meinhardt L.W."/>
            <person name="Bailey B.A."/>
        </authorList>
    </citation>
    <scope>NUCLEOTIDE SEQUENCE [LARGE SCALE GENOMIC DNA]</scope>
    <source>
        <strain evidence="3">zdho120</strain>
    </source>
</reference>
<protein>
    <recommendedName>
        <fullName evidence="4">Pol Polyprotein</fullName>
    </recommendedName>
</protein>
<feature type="region of interest" description="Disordered" evidence="1">
    <location>
        <begin position="1"/>
        <end position="22"/>
    </location>
</feature>
<accession>A0A225WVP0</accession>
<dbReference type="AlphaFoldDB" id="A0A225WVP0"/>